<dbReference type="InterPro" id="IPR012677">
    <property type="entry name" value="Nucleotide-bd_a/b_plait_sf"/>
</dbReference>
<keyword evidence="5" id="KW-0699">rRNA-binding</keyword>
<dbReference type="InterPro" id="IPR012678">
    <property type="entry name" value="Ribosomal_uL23/eL15/eS24_sf"/>
</dbReference>
<dbReference type="GO" id="GO:0006412">
    <property type="term" value="P:translation"/>
    <property type="evidence" value="ECO:0007669"/>
    <property type="project" value="UniProtKB-UniRule"/>
</dbReference>
<dbReference type="Gene3D" id="3.30.70.330">
    <property type="match status" value="1"/>
</dbReference>
<sequence length="91" mass="10529">MIDFVKYPVLTEKSTRLIENDQYTFDVDKKLNKSQIKNLMESLFQVKVIAVNTHCLPPKKGRFGKIRSAKYKRAIISLKKGESIPLFPKTD</sequence>
<comment type="function">
    <text evidence="5">Binds to 23S rRNA.</text>
</comment>
<dbReference type="GO" id="GO:0019843">
    <property type="term" value="F:rRNA binding"/>
    <property type="evidence" value="ECO:0007669"/>
    <property type="project" value="UniProtKB-UniRule"/>
</dbReference>
<geneLocation type="chloroplast" evidence="6"/>
<accession>A0A088CIE3</accession>
<dbReference type="GO" id="GO:0003735">
    <property type="term" value="F:structural constituent of ribosome"/>
    <property type="evidence" value="ECO:0007669"/>
    <property type="project" value="InterPro"/>
</dbReference>
<dbReference type="RefSeq" id="YP_009057779.1">
    <property type="nucleotide sequence ID" value="NC_024828.1"/>
</dbReference>
<proteinExistence type="inferred from homology"/>
<keyword evidence="2 5" id="KW-0689">Ribosomal protein</keyword>
<comment type="similarity">
    <text evidence="1 5">Belongs to the universal ribosomal protein uL23 family.</text>
</comment>
<protein>
    <recommendedName>
        <fullName evidence="4 5">Large ribosomal subunit protein uL23c</fullName>
    </recommendedName>
</protein>
<keyword evidence="6" id="KW-0150">Chloroplast</keyword>
<evidence type="ECO:0000256" key="4">
    <source>
        <dbReference type="ARBA" id="ARBA00035287"/>
    </source>
</evidence>
<dbReference type="GO" id="GO:1990904">
    <property type="term" value="C:ribonucleoprotein complex"/>
    <property type="evidence" value="ECO:0007669"/>
    <property type="project" value="UniProtKB-KW"/>
</dbReference>
<keyword evidence="5" id="KW-0694">RNA-binding</keyword>
<dbReference type="EMBL" id="KJ746599">
    <property type="protein sequence ID" value="AID67633.1"/>
    <property type="molecule type" value="Genomic_DNA"/>
</dbReference>
<evidence type="ECO:0000313" key="6">
    <source>
        <dbReference type="EMBL" id="AID67633.1"/>
    </source>
</evidence>
<gene>
    <name evidence="5 6" type="primary">rpl23</name>
</gene>
<dbReference type="HAMAP" id="MF_01369_B">
    <property type="entry name" value="Ribosomal_uL23_B"/>
    <property type="match status" value="1"/>
</dbReference>
<evidence type="ECO:0000256" key="5">
    <source>
        <dbReference type="HAMAP-Rule" id="MF_01369"/>
    </source>
</evidence>
<organism evidence="6">
    <name type="scientific">Picocystis salinarum</name>
    <dbReference type="NCBI Taxonomy" id="88271"/>
    <lineage>
        <taxon>Eukaryota</taxon>
        <taxon>Viridiplantae</taxon>
        <taxon>Chlorophyta</taxon>
        <taxon>Picocystophyceae</taxon>
        <taxon>Picocystales</taxon>
        <taxon>Picocystaceae</taxon>
        <taxon>Picocystis</taxon>
    </lineage>
</organism>
<keyword evidence="6" id="KW-0934">Plastid</keyword>
<dbReference type="GO" id="GO:0005840">
    <property type="term" value="C:ribosome"/>
    <property type="evidence" value="ECO:0007669"/>
    <property type="project" value="UniProtKB-KW"/>
</dbReference>
<keyword evidence="3 5" id="KW-0687">Ribonucleoprotein</keyword>
<dbReference type="PANTHER" id="PTHR11620">
    <property type="entry name" value="60S RIBOSOMAL PROTEIN L23A"/>
    <property type="match status" value="1"/>
</dbReference>
<dbReference type="Pfam" id="PF00276">
    <property type="entry name" value="Ribosomal_L23"/>
    <property type="match status" value="1"/>
</dbReference>
<name>A0A088CIE3_9CHLO</name>
<dbReference type="GeneID" id="20356050"/>
<dbReference type="NCBIfam" id="NF004363">
    <property type="entry name" value="PRK05738.2-4"/>
    <property type="match status" value="1"/>
</dbReference>
<dbReference type="SUPFAM" id="SSF54189">
    <property type="entry name" value="Ribosomal proteins S24e, L23 and L15e"/>
    <property type="match status" value="1"/>
</dbReference>
<reference evidence="6" key="1">
    <citation type="journal article" date="2014" name="BMC Genomics">
        <title>Six newly sequenced chloroplast genomes from prasinophyte green algae provide insights into the relationships among prasinophyte lineages and the diversity of streamlined genome architecture in picoplanktonic species.</title>
        <authorList>
            <person name="Lemieux C."/>
            <person name="Otis C."/>
            <person name="Turmel M."/>
        </authorList>
    </citation>
    <scope>NUCLEOTIDE SEQUENCE</scope>
</reference>
<comment type="subcellular location">
    <subcellularLocation>
        <location evidence="5">Plastid</location>
        <location evidence="5">Chloroplast</location>
    </subcellularLocation>
</comment>
<dbReference type="AlphaFoldDB" id="A0A088CIE3"/>
<dbReference type="GO" id="GO:0009507">
    <property type="term" value="C:chloroplast"/>
    <property type="evidence" value="ECO:0007669"/>
    <property type="project" value="UniProtKB-SubCell"/>
</dbReference>
<dbReference type="InterPro" id="IPR013025">
    <property type="entry name" value="Ribosomal_uL23-like"/>
</dbReference>
<evidence type="ECO:0000256" key="3">
    <source>
        <dbReference type="ARBA" id="ARBA00023274"/>
    </source>
</evidence>
<comment type="subunit">
    <text evidence="5">Part of the 50S ribosomal subunit.</text>
</comment>
<evidence type="ECO:0000256" key="1">
    <source>
        <dbReference type="ARBA" id="ARBA00006700"/>
    </source>
</evidence>
<evidence type="ECO:0000256" key="2">
    <source>
        <dbReference type="ARBA" id="ARBA00022980"/>
    </source>
</evidence>